<sequence length="310" mass="33732">MRDMTRSSIPSTCRWVDCANESARREQADQLQVVGPMLRNAPVGLLYVEVPSLASEFAQGLRAPSRFRPKARATLPPVLAEKYVKRDCSYARWLDRRALRPSVLPWSRSKPCVALNLLTMAALGMSCSTTAPSTRHTVSHHRLTVEEWRATQALDDVYVPDVKAGNTAALGGARVPFALYIVSMHERLHEVYGEELTAAREANPELRDAADLAVLIEIVVNQADGRLAKLGVAKSSGSVVFDVVALSALRRAAPFDVPPPSISSPGGKVYVHWTFHADPYQACSPRNARPFLLAKAPSSTTATSASKHGP</sequence>
<reference evidence="2 3" key="1">
    <citation type="submission" date="2023-01" db="EMBL/GenBank/DDBJ databases">
        <title>Minimal conservation of predation-associated metabolite biosynthetic gene clusters underscores biosynthetic potential of Myxococcota including descriptions for ten novel species: Archangium lansinium sp. nov., Myxococcus landrumus sp. nov., Nannocystis bai.</title>
        <authorList>
            <person name="Ahearne A."/>
            <person name="Stevens C."/>
            <person name="Dowd S."/>
        </authorList>
    </citation>
    <scope>NUCLEOTIDE SEQUENCE [LARGE SCALE GENOMIC DNA]</scope>
    <source>
        <strain evidence="2 3">WIWO2</strain>
    </source>
</reference>
<proteinExistence type="predicted"/>
<accession>A0ABT5CHM9</accession>
<name>A0ABT5CHM9_9BACT</name>
<gene>
    <name evidence="1" type="ORF">POL72_14865</name>
    <name evidence="2" type="ORF">POL72_50080</name>
</gene>
<dbReference type="EMBL" id="JAQNDK010000007">
    <property type="protein sequence ID" value="MDC0685952.1"/>
    <property type="molecule type" value="Genomic_DNA"/>
</dbReference>
<evidence type="ECO:0000313" key="1">
    <source>
        <dbReference type="EMBL" id="MDC0679022.1"/>
    </source>
</evidence>
<evidence type="ECO:0000313" key="3">
    <source>
        <dbReference type="Proteomes" id="UP001217485"/>
    </source>
</evidence>
<dbReference type="Proteomes" id="UP001217485">
    <property type="component" value="Unassembled WGS sequence"/>
</dbReference>
<dbReference type="Gene3D" id="3.30.1150.10">
    <property type="match status" value="1"/>
</dbReference>
<comment type="caution">
    <text evidence="2">The sequence shown here is derived from an EMBL/GenBank/DDBJ whole genome shotgun (WGS) entry which is preliminary data.</text>
</comment>
<keyword evidence="3" id="KW-1185">Reference proteome</keyword>
<dbReference type="RefSeq" id="WP_272095882.1">
    <property type="nucleotide sequence ID" value="NZ_JAQNDK010000001.1"/>
</dbReference>
<evidence type="ECO:0000313" key="2">
    <source>
        <dbReference type="EMBL" id="MDC0685952.1"/>
    </source>
</evidence>
<dbReference type="EMBL" id="JAQNDK010000001">
    <property type="protein sequence ID" value="MDC0679022.1"/>
    <property type="molecule type" value="Genomic_DNA"/>
</dbReference>
<dbReference type="SUPFAM" id="SSF74653">
    <property type="entry name" value="TolA/TonB C-terminal domain"/>
    <property type="match status" value="1"/>
</dbReference>
<protein>
    <submittedName>
        <fullName evidence="2">Energy transducer TonB</fullName>
    </submittedName>
</protein>
<organism evidence="2 3">
    <name type="scientific">Sorangium atrum</name>
    <dbReference type="NCBI Taxonomy" id="2995308"/>
    <lineage>
        <taxon>Bacteria</taxon>
        <taxon>Pseudomonadati</taxon>
        <taxon>Myxococcota</taxon>
        <taxon>Polyangia</taxon>
        <taxon>Polyangiales</taxon>
        <taxon>Polyangiaceae</taxon>
        <taxon>Sorangium</taxon>
    </lineage>
</organism>